<dbReference type="SUPFAM" id="SSF52156">
    <property type="entry name" value="Initiation factor IF2/eIF5b, domain 3"/>
    <property type="match status" value="1"/>
</dbReference>
<comment type="subcellular location">
    <subcellularLocation>
        <location evidence="1">Cytoplasm</location>
    </subcellularLocation>
</comment>
<dbReference type="PANTHER" id="PTHR43381">
    <property type="entry name" value="TRANSLATION INITIATION FACTOR IF-2-RELATED"/>
    <property type="match status" value="1"/>
</dbReference>
<dbReference type="Gene3D" id="3.40.50.10050">
    <property type="entry name" value="Translation initiation factor IF- 2, domain 3"/>
    <property type="match status" value="1"/>
</dbReference>
<proteinExistence type="predicted"/>
<name>A0A523XKW5_UNCT6</name>
<dbReference type="PROSITE" id="PS01176">
    <property type="entry name" value="IF2"/>
    <property type="match status" value="1"/>
</dbReference>
<evidence type="ECO:0000256" key="3">
    <source>
        <dbReference type="ARBA" id="ARBA00023134"/>
    </source>
</evidence>
<dbReference type="InterPro" id="IPR036925">
    <property type="entry name" value="TIF_IF2_dom3_sf"/>
</dbReference>
<dbReference type="AlphaFoldDB" id="A0A523XKW5"/>
<dbReference type="PANTHER" id="PTHR43381:SF5">
    <property type="entry name" value="TR-TYPE G DOMAIN-CONTAINING PROTEIN"/>
    <property type="match status" value="1"/>
</dbReference>
<dbReference type="FunFam" id="2.40.30.10:FF:000008">
    <property type="entry name" value="Translation initiation factor IF-2"/>
    <property type="match status" value="1"/>
</dbReference>
<evidence type="ECO:0000313" key="6">
    <source>
        <dbReference type="EMBL" id="TET79956.1"/>
    </source>
</evidence>
<protein>
    <submittedName>
        <fullName evidence="6">Translation initiation factor IF-2</fullName>
    </submittedName>
</protein>
<dbReference type="GO" id="GO:0003743">
    <property type="term" value="F:translation initiation factor activity"/>
    <property type="evidence" value="ECO:0007669"/>
    <property type="project" value="UniProtKB-KW"/>
</dbReference>
<dbReference type="SUPFAM" id="SSF50447">
    <property type="entry name" value="Translation proteins"/>
    <property type="match status" value="1"/>
</dbReference>
<dbReference type="Pfam" id="PF03144">
    <property type="entry name" value="GTP_EFTU_D2"/>
    <property type="match status" value="1"/>
</dbReference>
<keyword evidence="3" id="KW-0342">GTP-binding</keyword>
<dbReference type="InterPro" id="IPR004161">
    <property type="entry name" value="EFTu-like_2"/>
</dbReference>
<keyword evidence="2" id="KW-0547">Nucleotide-binding</keyword>
<dbReference type="Pfam" id="PF11987">
    <property type="entry name" value="IF-2"/>
    <property type="match status" value="1"/>
</dbReference>
<gene>
    <name evidence="6" type="ORF">E3J38_06510</name>
</gene>
<dbReference type="EMBL" id="SOIP01000381">
    <property type="protein sequence ID" value="TET79956.1"/>
    <property type="molecule type" value="Genomic_DNA"/>
</dbReference>
<dbReference type="InterPro" id="IPR009000">
    <property type="entry name" value="Transl_B-barrel_sf"/>
</dbReference>
<dbReference type="GO" id="GO:0005829">
    <property type="term" value="C:cytosol"/>
    <property type="evidence" value="ECO:0007669"/>
    <property type="project" value="TreeGrafter"/>
</dbReference>
<dbReference type="CDD" id="cd03692">
    <property type="entry name" value="mtIF2_IVc"/>
    <property type="match status" value="1"/>
</dbReference>
<feature type="domain" description="Translation elongation factor EFTu-like" evidence="4">
    <location>
        <begin position="81"/>
        <end position="148"/>
    </location>
</feature>
<evidence type="ECO:0000259" key="5">
    <source>
        <dbReference type="Pfam" id="PF11987"/>
    </source>
</evidence>
<dbReference type="Proteomes" id="UP000315534">
    <property type="component" value="Unassembled WGS sequence"/>
</dbReference>
<organism evidence="6 7">
    <name type="scientific">candidate division TA06 bacterium</name>
    <dbReference type="NCBI Taxonomy" id="2250710"/>
    <lineage>
        <taxon>Bacteria</taxon>
        <taxon>Bacteria division TA06</taxon>
    </lineage>
</organism>
<dbReference type="InterPro" id="IPR000178">
    <property type="entry name" value="TF_IF2_bacterial-like"/>
</dbReference>
<comment type="caution">
    <text evidence="6">The sequence shown here is derived from an EMBL/GenBank/DDBJ whole genome shotgun (WGS) entry which is preliminary data.</text>
</comment>
<dbReference type="InterPro" id="IPR023115">
    <property type="entry name" value="TIF_IF2_dom3"/>
</dbReference>
<evidence type="ECO:0000256" key="2">
    <source>
        <dbReference type="ARBA" id="ARBA00022741"/>
    </source>
</evidence>
<sequence length="161" mass="17554">ESDILLGAASKAIVVGFHVKPDARAREMAARDNVEVRLYDIIFEAIDDIKLAMTGLLEPEFEEVVVGKAEVKQIFKISKLGTIAGCSVISGEIRRGISARLMRESESIGVGIVDSLKRFKDDVREVPAGMECGIGISGQEDIQVGDIIECFEMKEVLRSLS</sequence>
<dbReference type="GO" id="GO:0005525">
    <property type="term" value="F:GTP binding"/>
    <property type="evidence" value="ECO:0007669"/>
    <property type="project" value="UniProtKB-KW"/>
</dbReference>
<feature type="non-terminal residue" evidence="6">
    <location>
        <position position="1"/>
    </location>
</feature>
<feature type="domain" description="Translation initiation factor IF- 2" evidence="5">
    <location>
        <begin position="1"/>
        <end position="50"/>
    </location>
</feature>
<dbReference type="Gene3D" id="2.40.30.10">
    <property type="entry name" value="Translation factors"/>
    <property type="match status" value="1"/>
</dbReference>
<evidence type="ECO:0000313" key="7">
    <source>
        <dbReference type="Proteomes" id="UP000315534"/>
    </source>
</evidence>
<dbReference type="GO" id="GO:0003924">
    <property type="term" value="F:GTPase activity"/>
    <property type="evidence" value="ECO:0007669"/>
    <property type="project" value="InterPro"/>
</dbReference>
<keyword evidence="6" id="KW-0648">Protein biosynthesis</keyword>
<accession>A0A523XKW5</accession>
<evidence type="ECO:0000259" key="4">
    <source>
        <dbReference type="Pfam" id="PF03144"/>
    </source>
</evidence>
<keyword evidence="6" id="KW-0396">Initiation factor</keyword>
<evidence type="ECO:0000256" key="1">
    <source>
        <dbReference type="ARBA" id="ARBA00004496"/>
    </source>
</evidence>
<dbReference type="InterPro" id="IPR015760">
    <property type="entry name" value="TIF_IF2"/>
</dbReference>
<reference evidence="6 7" key="1">
    <citation type="submission" date="2019-03" db="EMBL/GenBank/DDBJ databases">
        <title>Metabolic potential of uncultured bacteria and archaea associated with petroleum seepage in deep-sea sediments.</title>
        <authorList>
            <person name="Dong X."/>
            <person name="Hubert C."/>
        </authorList>
    </citation>
    <scope>NUCLEOTIDE SEQUENCE [LARGE SCALE GENOMIC DNA]</scope>
    <source>
        <strain evidence="6">E29_bin36</strain>
    </source>
</reference>